<keyword evidence="1" id="KW-0472">Membrane</keyword>
<dbReference type="Pfam" id="PF18181">
    <property type="entry name" value="SLATT_1"/>
    <property type="match status" value="1"/>
</dbReference>
<dbReference type="OrthoDB" id="9806639at2"/>
<dbReference type="Proteomes" id="UP000323886">
    <property type="component" value="Unassembled WGS sequence"/>
</dbReference>
<dbReference type="Pfam" id="PF18184">
    <property type="entry name" value="SLATT_3"/>
    <property type="match status" value="1"/>
</dbReference>
<evidence type="ECO:0000313" key="5">
    <source>
        <dbReference type="Proteomes" id="UP000323886"/>
    </source>
</evidence>
<reference evidence="4 5" key="1">
    <citation type="submission" date="2019-09" db="EMBL/GenBank/DDBJ databases">
        <title>Draft Whole-Genome sequence of Blastochloris sulfoviridis DSM 729.</title>
        <authorList>
            <person name="Meyer T.E."/>
            <person name="Kyndt J.A."/>
        </authorList>
    </citation>
    <scope>NUCLEOTIDE SEQUENCE [LARGE SCALE GENOMIC DNA]</scope>
    <source>
        <strain evidence="4 5">DSM 729</strain>
    </source>
</reference>
<evidence type="ECO:0000256" key="1">
    <source>
        <dbReference type="SAM" id="Phobius"/>
    </source>
</evidence>
<dbReference type="InterPro" id="IPR040884">
    <property type="entry name" value="SLATT_1"/>
</dbReference>
<protein>
    <submittedName>
        <fullName evidence="4">DUF4231 domain-containing protein</fullName>
    </submittedName>
</protein>
<dbReference type="NCBIfam" id="NF033610">
    <property type="entry name" value="SLATT_3"/>
    <property type="match status" value="1"/>
</dbReference>
<organism evidence="4 5">
    <name type="scientific">Blastochloris sulfoviridis</name>
    <dbReference type="NCBI Taxonomy" id="50712"/>
    <lineage>
        <taxon>Bacteria</taxon>
        <taxon>Pseudomonadati</taxon>
        <taxon>Pseudomonadota</taxon>
        <taxon>Alphaproteobacteria</taxon>
        <taxon>Hyphomicrobiales</taxon>
        <taxon>Blastochloridaceae</taxon>
        <taxon>Blastochloris</taxon>
    </lineage>
</organism>
<gene>
    <name evidence="4" type="ORF">F1193_14350</name>
</gene>
<dbReference type="RefSeq" id="WP_150098484.1">
    <property type="nucleotide sequence ID" value="NZ_VWPL01000033.1"/>
</dbReference>
<accession>A0A5M6HNR3</accession>
<keyword evidence="5" id="KW-1185">Reference proteome</keyword>
<dbReference type="InterPro" id="IPR041116">
    <property type="entry name" value="SLATT_3"/>
</dbReference>
<evidence type="ECO:0000313" key="4">
    <source>
        <dbReference type="EMBL" id="KAA5597308.1"/>
    </source>
</evidence>
<feature type="transmembrane region" description="Helical" evidence="1">
    <location>
        <begin position="50"/>
        <end position="71"/>
    </location>
</feature>
<name>A0A5M6HNR3_9HYPH</name>
<feature type="domain" description="SMODS and SLOG-associating 2TM effector" evidence="3">
    <location>
        <begin position="7"/>
        <end position="159"/>
    </location>
</feature>
<keyword evidence="1" id="KW-0812">Transmembrane</keyword>
<feature type="domain" description="SMODS and SLOG-associating 2TM effector" evidence="2">
    <location>
        <begin position="163"/>
        <end position="285"/>
    </location>
</feature>
<proteinExistence type="predicted"/>
<keyword evidence="1" id="KW-1133">Transmembrane helix</keyword>
<feature type="transmembrane region" description="Helical" evidence="1">
    <location>
        <begin position="215"/>
        <end position="234"/>
    </location>
</feature>
<comment type="caution">
    <text evidence="4">The sequence shown here is derived from an EMBL/GenBank/DDBJ whole genome shotgun (WGS) entry which is preliminary data.</text>
</comment>
<evidence type="ECO:0000259" key="3">
    <source>
        <dbReference type="Pfam" id="PF18184"/>
    </source>
</evidence>
<feature type="transmembrane region" description="Helical" evidence="1">
    <location>
        <begin position="186"/>
        <end position="209"/>
    </location>
</feature>
<sequence length="291" mass="33597">MTKIDYPALFLCADEASNRYQAHFLRLVQGEYATLFLASIFSMSFLTGTWYYVCYAFVFIAGLVVLLTRALRKPEQDWYRCRALAESVKTLTWRYVMRAAPFGDLAESGHQAQAEFRNQLHSVFAENRATAEKIVSDWSGNDQITDRMQQIRLMSLSDRIKYYINNRIDEQREWYARKAIINRRGASFWVTASSIAYVLATALVITRIAAPDWPYWPIEPLIVVAASVVGWMQIRKFNELCAAYTVTAHEIGLIKMRTEATCSEEDFSQFVNDAEKAFSREHTLWIARQSD</sequence>
<evidence type="ECO:0000259" key="2">
    <source>
        <dbReference type="Pfam" id="PF18181"/>
    </source>
</evidence>
<dbReference type="NCBIfam" id="NF033634">
    <property type="entry name" value="SLATT_1"/>
    <property type="match status" value="1"/>
</dbReference>
<dbReference type="EMBL" id="VWPL01000033">
    <property type="protein sequence ID" value="KAA5597308.1"/>
    <property type="molecule type" value="Genomic_DNA"/>
</dbReference>
<dbReference type="AlphaFoldDB" id="A0A5M6HNR3"/>